<dbReference type="GO" id="GO:0046872">
    <property type="term" value="F:metal ion binding"/>
    <property type="evidence" value="ECO:0007669"/>
    <property type="project" value="UniProtKB-KW"/>
</dbReference>
<comment type="similarity">
    <text evidence="6">Belongs to the peptidase M48 family.</text>
</comment>
<evidence type="ECO:0000259" key="8">
    <source>
        <dbReference type="Pfam" id="PF01435"/>
    </source>
</evidence>
<reference evidence="9" key="1">
    <citation type="submission" date="2024-07" db="EMBL/GenBank/DDBJ databases">
        <authorList>
            <person name="Yu S.T."/>
        </authorList>
    </citation>
    <scope>NUCLEOTIDE SEQUENCE</scope>
    <source>
        <strain evidence="9">R35</strain>
    </source>
</reference>
<organism evidence="9">
    <name type="scientific">Streptomyces sp. R35</name>
    <dbReference type="NCBI Taxonomy" id="3238630"/>
    <lineage>
        <taxon>Bacteria</taxon>
        <taxon>Bacillati</taxon>
        <taxon>Actinomycetota</taxon>
        <taxon>Actinomycetes</taxon>
        <taxon>Kitasatosporales</taxon>
        <taxon>Streptomycetaceae</taxon>
        <taxon>Streptomyces</taxon>
    </lineage>
</organism>
<evidence type="ECO:0000256" key="7">
    <source>
        <dbReference type="SAM" id="Phobius"/>
    </source>
</evidence>
<dbReference type="Pfam" id="PF01435">
    <property type="entry name" value="Peptidase_M48"/>
    <property type="match status" value="1"/>
</dbReference>
<dbReference type="PANTHER" id="PTHR34978">
    <property type="entry name" value="POSSIBLE SENSOR-TRANSDUCER PROTEIN BLAR"/>
    <property type="match status" value="1"/>
</dbReference>
<dbReference type="Gene3D" id="3.30.2010.10">
    <property type="entry name" value="Metalloproteases ('zincins'), catalytic domain"/>
    <property type="match status" value="1"/>
</dbReference>
<keyword evidence="7" id="KW-0472">Membrane</keyword>
<gene>
    <name evidence="9" type="ORF">AB5J50_28920</name>
</gene>
<comment type="cofactor">
    <cofactor evidence="6">
        <name>Zn(2+)</name>
        <dbReference type="ChEBI" id="CHEBI:29105"/>
    </cofactor>
    <text evidence="6">Binds 1 zinc ion per subunit.</text>
</comment>
<protein>
    <submittedName>
        <fullName evidence="9">M56 family metallopeptidase</fullName>
    </submittedName>
</protein>
<evidence type="ECO:0000256" key="1">
    <source>
        <dbReference type="ARBA" id="ARBA00022670"/>
    </source>
</evidence>
<evidence type="ECO:0000313" key="9">
    <source>
        <dbReference type="EMBL" id="XDQ64520.1"/>
    </source>
</evidence>
<keyword evidence="4 6" id="KW-0862">Zinc</keyword>
<dbReference type="AlphaFoldDB" id="A0AB39SFR9"/>
<feature type="transmembrane region" description="Helical" evidence="7">
    <location>
        <begin position="85"/>
        <end position="105"/>
    </location>
</feature>
<evidence type="ECO:0000256" key="6">
    <source>
        <dbReference type="RuleBase" id="RU003983"/>
    </source>
</evidence>
<dbReference type="EMBL" id="CP163440">
    <property type="protein sequence ID" value="XDQ64520.1"/>
    <property type="molecule type" value="Genomic_DNA"/>
</dbReference>
<dbReference type="GO" id="GO:0006508">
    <property type="term" value="P:proteolysis"/>
    <property type="evidence" value="ECO:0007669"/>
    <property type="project" value="UniProtKB-KW"/>
</dbReference>
<keyword evidence="5 6" id="KW-0482">Metalloprotease</keyword>
<evidence type="ECO:0000256" key="5">
    <source>
        <dbReference type="ARBA" id="ARBA00023049"/>
    </source>
</evidence>
<sequence length="338" mass="35346">MRIAVYLPLLLSVLVPFGARPLSERCDPRLATWLLTACALILGTATTISLGLLAITGLTGVPLLAALGHWSARTAQINDPAEPPVALLAGLLLGGALFTAGRMLWRRARSLASAFWDAACMPTHDGLVIVEDETPDAYALPGLPGRVVVSTGMLRTLDTSEHDILLAHERAHLAAHHYAFVALAGLGAAANPLLRPLATAVTYTVERWADEQAVRATGDRRRVARAVGKAALAAHGSLSPLRPATLGFRGFLGRRNPLAGAGPVPRRVAALLAPPLARRPGLVLATTAVLGLTVLSTVAATQDLHAFLELVGIAHHGPHHAGMDGPDHTAVLTTVKRG</sequence>
<name>A0AB39SFR9_9ACTN</name>
<keyword evidence="7" id="KW-0812">Transmembrane</keyword>
<evidence type="ECO:0000256" key="3">
    <source>
        <dbReference type="ARBA" id="ARBA00022801"/>
    </source>
</evidence>
<keyword evidence="2" id="KW-0479">Metal-binding</keyword>
<evidence type="ECO:0000256" key="2">
    <source>
        <dbReference type="ARBA" id="ARBA00022723"/>
    </source>
</evidence>
<dbReference type="RefSeq" id="WP_369261142.1">
    <property type="nucleotide sequence ID" value="NZ_CP163440.1"/>
</dbReference>
<dbReference type="GO" id="GO:0004222">
    <property type="term" value="F:metalloendopeptidase activity"/>
    <property type="evidence" value="ECO:0007669"/>
    <property type="project" value="InterPro"/>
</dbReference>
<accession>A0AB39SFR9</accession>
<dbReference type="CDD" id="cd07326">
    <property type="entry name" value="M56_BlaR1_MecR1_like"/>
    <property type="match status" value="1"/>
</dbReference>
<feature type="transmembrane region" description="Helical" evidence="7">
    <location>
        <begin position="31"/>
        <end position="64"/>
    </location>
</feature>
<keyword evidence="3 6" id="KW-0378">Hydrolase</keyword>
<keyword evidence="1 6" id="KW-0645">Protease</keyword>
<dbReference type="InterPro" id="IPR001915">
    <property type="entry name" value="Peptidase_M48"/>
</dbReference>
<proteinExistence type="inferred from homology"/>
<dbReference type="InterPro" id="IPR052173">
    <property type="entry name" value="Beta-lactam_resp_regulator"/>
</dbReference>
<evidence type="ECO:0000256" key="4">
    <source>
        <dbReference type="ARBA" id="ARBA00022833"/>
    </source>
</evidence>
<dbReference type="PANTHER" id="PTHR34978:SF3">
    <property type="entry name" value="SLR0241 PROTEIN"/>
    <property type="match status" value="1"/>
</dbReference>
<keyword evidence="7" id="KW-1133">Transmembrane helix</keyword>
<feature type="domain" description="Peptidase M48" evidence="8">
    <location>
        <begin position="117"/>
        <end position="182"/>
    </location>
</feature>